<gene>
    <name evidence="3" type="ORF">B6C91_11815</name>
    <name evidence="2" type="ORF">B6D08_10620</name>
</gene>
<keyword evidence="1" id="KW-0732">Signal</keyword>
<dbReference type="KEGG" id="gap:GAPWK_1481"/>
<comment type="caution">
    <text evidence="2">The sequence shown here is derived from an EMBL/GenBank/DDBJ whole genome shotgun (WGS) entry which is preliminary data.</text>
</comment>
<dbReference type="HOGENOM" id="CLU_1793737_0_0_6"/>
<evidence type="ECO:0000256" key="1">
    <source>
        <dbReference type="SAM" id="SignalP"/>
    </source>
</evidence>
<dbReference type="GeneID" id="29849010"/>
<feature type="signal peptide" evidence="1">
    <location>
        <begin position="1"/>
        <end position="22"/>
    </location>
</feature>
<dbReference type="AlphaFoldDB" id="X2H8X6"/>
<reference evidence="4 5" key="1">
    <citation type="submission" date="2017-03" db="EMBL/GenBank/DDBJ databases">
        <title>Comparative genomics of honeybee gut symbionts reveal geographically distinct and subgroup specific antibiotic resistance.</title>
        <authorList>
            <person name="Ludvigsen J."/>
            <person name="Porcellato D."/>
            <person name="Labee-Lund T.M."/>
            <person name="Amdam G.V."/>
            <person name="Rudi K."/>
        </authorList>
    </citation>
    <scope>NUCLEOTIDE SEQUENCE [LARGE SCALE GENOMIC DNA]</scope>
    <source>
        <strain evidence="2 5">A-7-12</strain>
        <strain evidence="3 4">A-9-12</strain>
    </source>
</reference>
<accession>X2H8X6</accession>
<evidence type="ECO:0000313" key="3">
    <source>
        <dbReference type="EMBL" id="OTQ08601.1"/>
    </source>
</evidence>
<dbReference type="EMBL" id="NART01000076">
    <property type="protein sequence ID" value="OTQ08601.1"/>
    <property type="molecule type" value="Genomic_DNA"/>
</dbReference>
<evidence type="ECO:0000313" key="5">
    <source>
        <dbReference type="Proteomes" id="UP000194977"/>
    </source>
</evidence>
<keyword evidence="4" id="KW-1185">Reference proteome</keyword>
<proteinExistence type="predicted"/>
<dbReference type="Proteomes" id="UP000194800">
    <property type="component" value="Unassembled WGS sequence"/>
</dbReference>
<evidence type="ECO:0000313" key="4">
    <source>
        <dbReference type="Proteomes" id="UP000194800"/>
    </source>
</evidence>
<protein>
    <submittedName>
        <fullName evidence="2">Uncharacterized protein</fullName>
    </submittedName>
</protein>
<evidence type="ECO:0000313" key="2">
    <source>
        <dbReference type="EMBL" id="OTP98606.1"/>
    </source>
</evidence>
<dbReference type="OrthoDB" id="7066781at2"/>
<organism evidence="2 5">
    <name type="scientific">Gilliamella apicola</name>
    <dbReference type="NCBI Taxonomy" id="1196095"/>
    <lineage>
        <taxon>Bacteria</taxon>
        <taxon>Pseudomonadati</taxon>
        <taxon>Pseudomonadota</taxon>
        <taxon>Gammaproteobacteria</taxon>
        <taxon>Orbales</taxon>
        <taxon>Orbaceae</taxon>
        <taxon>Gilliamella</taxon>
    </lineage>
</organism>
<sequence>MRNLIRLIALLSGIMMFSPVYSDENLPSVNDVSSAIVESAKRSLLGEKGKFPFSTKDGTEITNISYNSNNILFEFKIPSDSQSILAQYLTEDLRIRFNKEFCHNENLINVLNHYDISFIFRFEYTDNRTVPAMLSMNEICPEMN</sequence>
<dbReference type="EMBL" id="NARP01000028">
    <property type="protein sequence ID" value="OTP98606.1"/>
    <property type="molecule type" value="Genomic_DNA"/>
</dbReference>
<dbReference type="Proteomes" id="UP000194977">
    <property type="component" value="Unassembled WGS sequence"/>
</dbReference>
<feature type="chain" id="PRO_5011431282" evidence="1">
    <location>
        <begin position="23"/>
        <end position="144"/>
    </location>
</feature>
<name>X2H8X6_9GAMM</name>
<dbReference type="RefSeq" id="WP_025315618.1">
    <property type="nucleotide sequence ID" value="NZ_CAMLEZ010000014.1"/>
</dbReference>